<feature type="region of interest" description="Disordered" evidence="1">
    <location>
        <begin position="76"/>
        <end position="104"/>
    </location>
</feature>
<name>A0A5B7EJV9_PORTR</name>
<feature type="transmembrane region" description="Helical" evidence="2">
    <location>
        <begin position="24"/>
        <end position="57"/>
    </location>
</feature>
<keyword evidence="2" id="KW-1133">Transmembrane helix</keyword>
<keyword evidence="2" id="KW-0472">Membrane</keyword>
<evidence type="ECO:0000256" key="2">
    <source>
        <dbReference type="SAM" id="Phobius"/>
    </source>
</evidence>
<dbReference type="Proteomes" id="UP000324222">
    <property type="component" value="Unassembled WGS sequence"/>
</dbReference>
<gene>
    <name evidence="3" type="ORF">E2C01_027894</name>
</gene>
<evidence type="ECO:0000313" key="3">
    <source>
        <dbReference type="EMBL" id="MPC34502.1"/>
    </source>
</evidence>
<dbReference type="AlphaFoldDB" id="A0A5B7EJV9"/>
<evidence type="ECO:0000313" key="4">
    <source>
        <dbReference type="Proteomes" id="UP000324222"/>
    </source>
</evidence>
<keyword evidence="4" id="KW-1185">Reference proteome</keyword>
<organism evidence="3 4">
    <name type="scientific">Portunus trituberculatus</name>
    <name type="common">Swimming crab</name>
    <name type="synonym">Neptunus trituberculatus</name>
    <dbReference type="NCBI Taxonomy" id="210409"/>
    <lineage>
        <taxon>Eukaryota</taxon>
        <taxon>Metazoa</taxon>
        <taxon>Ecdysozoa</taxon>
        <taxon>Arthropoda</taxon>
        <taxon>Crustacea</taxon>
        <taxon>Multicrustacea</taxon>
        <taxon>Malacostraca</taxon>
        <taxon>Eumalacostraca</taxon>
        <taxon>Eucarida</taxon>
        <taxon>Decapoda</taxon>
        <taxon>Pleocyemata</taxon>
        <taxon>Brachyura</taxon>
        <taxon>Eubrachyura</taxon>
        <taxon>Portunoidea</taxon>
        <taxon>Portunidae</taxon>
        <taxon>Portuninae</taxon>
        <taxon>Portunus</taxon>
    </lineage>
</organism>
<comment type="caution">
    <text evidence="3">The sequence shown here is derived from an EMBL/GenBank/DDBJ whole genome shotgun (WGS) entry which is preliminary data.</text>
</comment>
<evidence type="ECO:0000256" key="1">
    <source>
        <dbReference type="SAM" id="MobiDB-lite"/>
    </source>
</evidence>
<sequence>MLPSTDRDKKTTLLIDTITRQCTFVAAGVVVGLVITITITITIIIIIIIIIVSSLAFLPFPSPGTLTYAPPPLAGNSSPASQMPHTRLAHNSPVLYRGHNASLG</sequence>
<accession>A0A5B7EJV9</accession>
<proteinExistence type="predicted"/>
<reference evidence="3 4" key="1">
    <citation type="submission" date="2019-05" db="EMBL/GenBank/DDBJ databases">
        <title>Another draft genome of Portunus trituberculatus and its Hox gene families provides insights of decapod evolution.</title>
        <authorList>
            <person name="Jeong J.-H."/>
            <person name="Song I."/>
            <person name="Kim S."/>
            <person name="Choi T."/>
            <person name="Kim D."/>
            <person name="Ryu S."/>
            <person name="Kim W."/>
        </authorList>
    </citation>
    <scope>NUCLEOTIDE SEQUENCE [LARGE SCALE GENOMIC DNA]</scope>
    <source>
        <tissue evidence="3">Muscle</tissue>
    </source>
</reference>
<protein>
    <submittedName>
        <fullName evidence="3">Uncharacterized protein</fullName>
    </submittedName>
</protein>
<keyword evidence="2" id="KW-0812">Transmembrane</keyword>
<dbReference type="EMBL" id="VSRR010003067">
    <property type="protein sequence ID" value="MPC34502.1"/>
    <property type="molecule type" value="Genomic_DNA"/>
</dbReference>